<dbReference type="GO" id="GO:0009228">
    <property type="term" value="P:thiamine biosynthetic process"/>
    <property type="evidence" value="ECO:0007669"/>
    <property type="project" value="UniProtKB-UniRule"/>
</dbReference>
<keyword evidence="9 11" id="KW-0414">Isoprene biosynthesis</keyword>
<protein>
    <recommendedName>
        <fullName evidence="11">1-deoxy-D-xylulose-5-phosphate synthase</fullName>
        <ecNumber evidence="11">2.2.1.7</ecNumber>
    </recommendedName>
    <alternativeName>
        <fullName evidence="11">1-deoxyxylulose-5-phosphate synthase</fullName>
        <shortName evidence="11">DXP synthase</shortName>
        <shortName evidence="11">DXPS</shortName>
    </alternativeName>
</protein>
<comment type="cofactor">
    <cofactor evidence="11">
        <name>Mg(2+)</name>
        <dbReference type="ChEBI" id="CHEBI:18420"/>
    </cofactor>
    <text evidence="11">Binds 1 Mg(2+) ion per subunit.</text>
</comment>
<keyword evidence="4 11" id="KW-0808">Transferase</keyword>
<evidence type="ECO:0000313" key="15">
    <source>
        <dbReference type="Proteomes" id="UP000265509"/>
    </source>
</evidence>
<dbReference type="InterPro" id="IPR020826">
    <property type="entry name" value="Transketolase_BS"/>
</dbReference>
<evidence type="ECO:0000256" key="11">
    <source>
        <dbReference type="HAMAP-Rule" id="MF_00315"/>
    </source>
</evidence>
<organism evidence="14 15">
    <name type="scientific">Seongchinamella sediminis</name>
    <dbReference type="NCBI Taxonomy" id="2283635"/>
    <lineage>
        <taxon>Bacteria</taxon>
        <taxon>Pseudomonadati</taxon>
        <taxon>Pseudomonadota</taxon>
        <taxon>Gammaproteobacteria</taxon>
        <taxon>Cellvibrionales</taxon>
        <taxon>Halieaceae</taxon>
        <taxon>Seongchinamella</taxon>
    </lineage>
</organism>
<evidence type="ECO:0000256" key="6">
    <source>
        <dbReference type="ARBA" id="ARBA00022842"/>
    </source>
</evidence>
<dbReference type="InterPro" id="IPR029061">
    <property type="entry name" value="THDP-binding"/>
</dbReference>
<evidence type="ECO:0000259" key="13">
    <source>
        <dbReference type="SMART" id="SM00861"/>
    </source>
</evidence>
<dbReference type="CDD" id="cd02007">
    <property type="entry name" value="TPP_DXS"/>
    <property type="match status" value="1"/>
</dbReference>
<sequence>MFSEIPTSQPVTPLLTAIDQGRSLHALDSDELLQLADELRAYLLYSVGQSGGHFGAGLGVVELTIALHHVFNTPEDRIVWDVGHQTYPHKILTGRMQQMHSMRQAGGLSGFPKRSESDYDTFGVGHSSTSISAAMGMALAARQQGSERKTVAVIGDGAITGGMAFEALAHAGHERPNMLVILNDNQMSIGHNTGGMANYFAKIWATKTYLGMRERSKSLLQKFSFLWEWAKRTEEHMKGMVAPSTLFEELGFHYIGPLDGHDLPQLVKTLENMKDLEGPQFLHIRTVKGKGFAPAEEDPVGYHALNKVEPKPKGPQAPEPAQPKAPKYQDVFGQWLCDMAEQDERLVGITPAMCEGSGMVDFARRFPDRYYDVAIAEQHAVTLAAGMACDGLKPVVAIYSTFLQRGYDQLIHDVALQNLDVTFGIDRAGLVGQDGPTHHGAFDLSYLRCVPNMVIGAPSDESECRQMLYTAFQHPGPAAVRYPRGTGTGAHISAEMASMEIGKSVTLREGTRVAILNFGTLLPAATEAAETLGATLVDMRWVKPLDEARVAELAQSHDLLVTVEENAIAGGAGAAVSELLSRENLHTHVLHLGIPDEYIEHGEHKAQLAALGLDGQGITAAVNARLAQLPLAPAPTQASAKSQTSAQQTTADAPPPHPTVIPAKAGIQRP</sequence>
<dbReference type="SUPFAM" id="SSF52922">
    <property type="entry name" value="TK C-terminal domain-like"/>
    <property type="match status" value="1"/>
</dbReference>
<reference evidence="14 15" key="1">
    <citation type="submission" date="2018-07" db="EMBL/GenBank/DDBJ databases">
        <title>Halioglobus sp. genome submission.</title>
        <authorList>
            <person name="Ye M.-Q."/>
            <person name="Du Z.-J."/>
        </authorList>
    </citation>
    <scope>NUCLEOTIDE SEQUENCE [LARGE SCALE GENOMIC DNA]</scope>
    <source>
        <strain evidence="14 15">U0301</strain>
    </source>
</reference>
<dbReference type="SUPFAM" id="SSF52518">
    <property type="entry name" value="Thiamin diphosphate-binding fold (THDP-binding)"/>
    <property type="match status" value="2"/>
</dbReference>
<dbReference type="GO" id="GO:0030976">
    <property type="term" value="F:thiamine pyrophosphate binding"/>
    <property type="evidence" value="ECO:0007669"/>
    <property type="project" value="UniProtKB-UniRule"/>
</dbReference>
<dbReference type="GO" id="GO:0019288">
    <property type="term" value="P:isopentenyl diphosphate biosynthetic process, methylerythritol 4-phosphate pathway"/>
    <property type="evidence" value="ECO:0007669"/>
    <property type="project" value="TreeGrafter"/>
</dbReference>
<dbReference type="UniPathway" id="UPA00064">
    <property type="reaction ID" value="UER00091"/>
</dbReference>
<dbReference type="Pfam" id="PF02780">
    <property type="entry name" value="Transketolase_C"/>
    <property type="match status" value="1"/>
</dbReference>
<feature type="binding site" evidence="11">
    <location>
        <begin position="157"/>
        <end position="158"/>
    </location>
    <ligand>
        <name>thiamine diphosphate</name>
        <dbReference type="ChEBI" id="CHEBI:58937"/>
    </ligand>
</feature>
<dbReference type="Gene3D" id="3.40.50.970">
    <property type="match status" value="2"/>
</dbReference>
<evidence type="ECO:0000256" key="1">
    <source>
        <dbReference type="ARBA" id="ARBA00004980"/>
    </source>
</evidence>
<dbReference type="InterPro" id="IPR005475">
    <property type="entry name" value="Transketolase-like_Pyr-bd"/>
</dbReference>
<feature type="binding site" evidence="11">
    <location>
        <position position="185"/>
    </location>
    <ligand>
        <name>Mg(2+)</name>
        <dbReference type="ChEBI" id="CHEBI:18420"/>
    </ligand>
</feature>
<dbReference type="Proteomes" id="UP000265509">
    <property type="component" value="Unassembled WGS sequence"/>
</dbReference>
<dbReference type="GO" id="GO:0008661">
    <property type="term" value="F:1-deoxy-D-xylulose-5-phosphate synthase activity"/>
    <property type="evidence" value="ECO:0007669"/>
    <property type="project" value="UniProtKB-UniRule"/>
</dbReference>
<dbReference type="FunFam" id="3.40.50.920:FF:000002">
    <property type="entry name" value="1-deoxy-D-xylulose-5-phosphate synthase"/>
    <property type="match status" value="1"/>
</dbReference>
<accession>A0A3L7E1R7</accession>
<dbReference type="PROSITE" id="PS00802">
    <property type="entry name" value="TRANSKETOLASE_2"/>
    <property type="match status" value="1"/>
</dbReference>
<feature type="binding site" evidence="11">
    <location>
        <position position="84"/>
    </location>
    <ligand>
        <name>thiamine diphosphate</name>
        <dbReference type="ChEBI" id="CHEBI:58937"/>
    </ligand>
</feature>
<gene>
    <name evidence="11" type="primary">dxs</name>
    <name evidence="14" type="ORF">DWB85_07935</name>
</gene>
<dbReference type="OrthoDB" id="9803371at2"/>
<evidence type="ECO:0000256" key="9">
    <source>
        <dbReference type="ARBA" id="ARBA00023229"/>
    </source>
</evidence>
<comment type="similarity">
    <text evidence="2 11">Belongs to the transketolase family. DXPS subfamily.</text>
</comment>
<evidence type="ECO:0000256" key="4">
    <source>
        <dbReference type="ARBA" id="ARBA00022679"/>
    </source>
</evidence>
<dbReference type="InterPro" id="IPR005477">
    <property type="entry name" value="Dxylulose-5-P_synthase"/>
</dbReference>
<comment type="pathway">
    <text evidence="1 11">Metabolic intermediate biosynthesis; 1-deoxy-D-xylulose 5-phosphate biosynthesis; 1-deoxy-D-xylulose 5-phosphate from D-glyceraldehyde 3-phosphate and pyruvate: step 1/1.</text>
</comment>
<keyword evidence="6 11" id="KW-0460">Magnesium</keyword>
<dbReference type="GO" id="GO:0005829">
    <property type="term" value="C:cytosol"/>
    <property type="evidence" value="ECO:0007669"/>
    <property type="project" value="TreeGrafter"/>
</dbReference>
<feature type="domain" description="Transketolase-like pyrimidine-binding" evidence="13">
    <location>
        <begin position="326"/>
        <end position="490"/>
    </location>
</feature>
<dbReference type="SMART" id="SM00861">
    <property type="entry name" value="Transket_pyr"/>
    <property type="match status" value="1"/>
</dbReference>
<dbReference type="NCBIfam" id="TIGR00204">
    <property type="entry name" value="dxs"/>
    <property type="match status" value="1"/>
</dbReference>
<dbReference type="GO" id="GO:0016114">
    <property type="term" value="P:terpenoid biosynthetic process"/>
    <property type="evidence" value="ECO:0007669"/>
    <property type="project" value="UniProtKB-UniRule"/>
</dbReference>
<dbReference type="PANTHER" id="PTHR43322:SF5">
    <property type="entry name" value="1-DEOXY-D-XYLULOSE-5-PHOSPHATE SYNTHASE, CHLOROPLASTIC"/>
    <property type="match status" value="1"/>
</dbReference>
<feature type="binding site" evidence="11">
    <location>
        <position position="185"/>
    </location>
    <ligand>
        <name>thiamine diphosphate</name>
        <dbReference type="ChEBI" id="CHEBI:58937"/>
    </ligand>
</feature>
<comment type="catalytic activity">
    <reaction evidence="11">
        <text>D-glyceraldehyde 3-phosphate + pyruvate + H(+) = 1-deoxy-D-xylulose 5-phosphate + CO2</text>
        <dbReference type="Rhea" id="RHEA:12605"/>
        <dbReference type="ChEBI" id="CHEBI:15361"/>
        <dbReference type="ChEBI" id="CHEBI:15378"/>
        <dbReference type="ChEBI" id="CHEBI:16526"/>
        <dbReference type="ChEBI" id="CHEBI:57792"/>
        <dbReference type="ChEBI" id="CHEBI:59776"/>
        <dbReference type="EC" id="2.2.1.7"/>
    </reaction>
</comment>
<dbReference type="RefSeq" id="WP_117953685.1">
    <property type="nucleotide sequence ID" value="NZ_QRAN01000007.1"/>
</dbReference>
<dbReference type="EC" id="2.2.1.7" evidence="11"/>
<evidence type="ECO:0000256" key="10">
    <source>
        <dbReference type="ARBA" id="ARBA00055605"/>
    </source>
</evidence>
<feature type="binding site" evidence="11">
    <location>
        <position position="292"/>
    </location>
    <ligand>
        <name>thiamine diphosphate</name>
        <dbReference type="ChEBI" id="CHEBI:58937"/>
    </ligand>
</feature>
<name>A0A3L7E1R7_9GAMM</name>
<dbReference type="Pfam" id="PF02779">
    <property type="entry name" value="Transket_pyr"/>
    <property type="match status" value="1"/>
</dbReference>
<comment type="caution">
    <text evidence="14">The sequence shown here is derived from an EMBL/GenBank/DDBJ whole genome shotgun (WGS) entry which is preliminary data.</text>
</comment>
<dbReference type="InterPro" id="IPR009014">
    <property type="entry name" value="Transketo_C/PFOR_II"/>
</dbReference>
<evidence type="ECO:0000256" key="12">
    <source>
        <dbReference type="SAM" id="MobiDB-lite"/>
    </source>
</evidence>
<feature type="binding site" evidence="11">
    <location>
        <position position="377"/>
    </location>
    <ligand>
        <name>thiamine diphosphate</name>
        <dbReference type="ChEBI" id="CHEBI:58937"/>
    </ligand>
</feature>
<feature type="binding site" evidence="11">
    <location>
        <position position="156"/>
    </location>
    <ligand>
        <name>Mg(2+)</name>
        <dbReference type="ChEBI" id="CHEBI:18420"/>
    </ligand>
</feature>
<evidence type="ECO:0000256" key="3">
    <source>
        <dbReference type="ARBA" id="ARBA00011738"/>
    </source>
</evidence>
<dbReference type="CDD" id="cd07033">
    <property type="entry name" value="TPP_PYR_DXS_TK_like"/>
    <property type="match status" value="1"/>
</dbReference>
<comment type="subunit">
    <text evidence="3 11">Homodimer.</text>
</comment>
<dbReference type="GO" id="GO:0000287">
    <property type="term" value="F:magnesium ion binding"/>
    <property type="evidence" value="ECO:0007669"/>
    <property type="project" value="UniProtKB-UniRule"/>
</dbReference>
<keyword evidence="7 11" id="KW-0784">Thiamine biosynthesis</keyword>
<proteinExistence type="inferred from homology"/>
<feature type="binding site" evidence="11">
    <location>
        <begin position="125"/>
        <end position="127"/>
    </location>
    <ligand>
        <name>thiamine diphosphate</name>
        <dbReference type="ChEBI" id="CHEBI:58937"/>
    </ligand>
</feature>
<keyword evidence="15" id="KW-1185">Reference proteome</keyword>
<evidence type="ECO:0000256" key="2">
    <source>
        <dbReference type="ARBA" id="ARBA00011081"/>
    </source>
</evidence>
<dbReference type="AlphaFoldDB" id="A0A3L7E1R7"/>
<dbReference type="Pfam" id="PF13292">
    <property type="entry name" value="DXP_synthase_N"/>
    <property type="match status" value="1"/>
</dbReference>
<evidence type="ECO:0000256" key="8">
    <source>
        <dbReference type="ARBA" id="ARBA00023052"/>
    </source>
</evidence>
<dbReference type="Gene3D" id="3.40.50.920">
    <property type="match status" value="1"/>
</dbReference>
<dbReference type="NCBIfam" id="NF003933">
    <property type="entry name" value="PRK05444.2-2"/>
    <property type="match status" value="1"/>
</dbReference>
<feature type="region of interest" description="Disordered" evidence="12">
    <location>
        <begin position="633"/>
        <end position="670"/>
    </location>
</feature>
<feature type="region of interest" description="Disordered" evidence="12">
    <location>
        <begin position="305"/>
        <end position="325"/>
    </location>
</feature>
<comment type="function">
    <text evidence="10 11">Catalyzes the acyloin condensation reaction between C atoms 2 and 3 of pyruvate and glyceraldehyde 3-phosphate to yield 1-deoxy-D-xylulose-5-phosphate (DXP).</text>
</comment>
<keyword evidence="5 11" id="KW-0479">Metal-binding</keyword>
<feature type="compositionally biased region" description="Low complexity" evidence="12">
    <location>
        <begin position="633"/>
        <end position="652"/>
    </location>
</feature>
<dbReference type="PANTHER" id="PTHR43322">
    <property type="entry name" value="1-D-DEOXYXYLULOSE 5-PHOSPHATE SYNTHASE-RELATED"/>
    <property type="match status" value="1"/>
</dbReference>
<keyword evidence="8 11" id="KW-0786">Thiamine pyrophosphate</keyword>
<comment type="cofactor">
    <cofactor evidence="11">
        <name>thiamine diphosphate</name>
        <dbReference type="ChEBI" id="CHEBI:58937"/>
    </cofactor>
    <text evidence="11">Binds 1 thiamine pyrophosphate per subunit.</text>
</comment>
<evidence type="ECO:0000256" key="7">
    <source>
        <dbReference type="ARBA" id="ARBA00022977"/>
    </source>
</evidence>
<evidence type="ECO:0000256" key="5">
    <source>
        <dbReference type="ARBA" id="ARBA00022723"/>
    </source>
</evidence>
<dbReference type="EMBL" id="QRAN01000007">
    <property type="protein sequence ID" value="RLQ22211.1"/>
    <property type="molecule type" value="Genomic_DNA"/>
</dbReference>
<evidence type="ECO:0000313" key="14">
    <source>
        <dbReference type="EMBL" id="RLQ22211.1"/>
    </source>
</evidence>
<dbReference type="FunFam" id="3.40.50.970:FF:000005">
    <property type="entry name" value="1-deoxy-D-xylulose-5-phosphate synthase"/>
    <property type="match status" value="1"/>
</dbReference>
<dbReference type="InterPro" id="IPR033248">
    <property type="entry name" value="Transketolase_C"/>
</dbReference>
<dbReference type="HAMAP" id="MF_00315">
    <property type="entry name" value="DXP_synth"/>
    <property type="match status" value="1"/>
</dbReference>
<feature type="compositionally biased region" description="Pro residues" evidence="12">
    <location>
        <begin position="313"/>
        <end position="323"/>
    </location>
</feature>